<dbReference type="Gene3D" id="3.40.50.2300">
    <property type="match status" value="1"/>
</dbReference>
<dbReference type="OrthoDB" id="9784339at2"/>
<dbReference type="InterPro" id="IPR023485">
    <property type="entry name" value="Ptyr_pPase"/>
</dbReference>
<dbReference type="SUPFAM" id="SSF52788">
    <property type="entry name" value="Phosphotyrosine protein phosphatases I"/>
    <property type="match status" value="1"/>
</dbReference>
<evidence type="ECO:0000259" key="2">
    <source>
        <dbReference type="SMART" id="SM00226"/>
    </source>
</evidence>
<dbReference type="Proteomes" id="UP000306585">
    <property type="component" value="Unassembled WGS sequence"/>
</dbReference>
<dbReference type="InterPro" id="IPR036196">
    <property type="entry name" value="Ptyr_pPase_sf"/>
</dbReference>
<keyword evidence="4" id="KW-1185">Reference proteome</keyword>
<sequence>MFRRFACMTIKVLFLSRHNAGRSQIAEHMLNHMGGGRFDAVSAGMIPAQVNPLAIEVLGEMGIDASRAQSRSLAQLGETKFDFIINICEHSTATCAAPGSETCPVYPGADSHGCWGFSDTMAIAEDHEAMRQQLRLVRDQLGNRLRIWMAAVDKPKVILR</sequence>
<dbReference type="SMART" id="SM00226">
    <property type="entry name" value="LMWPc"/>
    <property type="match status" value="1"/>
</dbReference>
<comment type="caution">
    <text evidence="3">The sequence shown here is derived from an EMBL/GenBank/DDBJ whole genome shotgun (WGS) entry which is preliminary data.</text>
</comment>
<feature type="domain" description="Phosphotyrosine protein phosphatase I" evidence="2">
    <location>
        <begin position="10"/>
        <end position="151"/>
    </location>
</feature>
<protein>
    <submittedName>
        <fullName evidence="3">Arsenate reductase ArsC</fullName>
    </submittedName>
</protein>
<dbReference type="PANTHER" id="PTHR43428:SF1">
    <property type="entry name" value="ARSENATE REDUCTASE"/>
    <property type="match status" value="1"/>
</dbReference>
<name>A0A5R9GNI9_9PROT</name>
<dbReference type="Pfam" id="PF01451">
    <property type="entry name" value="LMWPc"/>
    <property type="match status" value="1"/>
</dbReference>
<organism evidence="3 4">
    <name type="scientific">Mariprofundus erugo</name>
    <dbReference type="NCBI Taxonomy" id="2528639"/>
    <lineage>
        <taxon>Bacteria</taxon>
        <taxon>Pseudomonadati</taxon>
        <taxon>Pseudomonadota</taxon>
        <taxon>Candidatius Mariprofundia</taxon>
        <taxon>Mariprofundales</taxon>
        <taxon>Mariprofundaceae</taxon>
        <taxon>Mariprofundus</taxon>
    </lineage>
</organism>
<evidence type="ECO:0000313" key="3">
    <source>
        <dbReference type="EMBL" id="TLS67218.1"/>
    </source>
</evidence>
<evidence type="ECO:0000256" key="1">
    <source>
        <dbReference type="ARBA" id="ARBA00022849"/>
    </source>
</evidence>
<keyword evidence="1" id="KW-0059">Arsenical resistance</keyword>
<dbReference type="AlphaFoldDB" id="A0A5R9GNI9"/>
<reference evidence="3 4" key="1">
    <citation type="journal article" date="2019" name="Appl. Environ. Microbiol.">
        <title>Environmental Evidence and Genomic Insight of Iron-oxidizing Bacteria Preference Towards More Corrosion Resistant Stainless Steel at Higher Salinities.</title>
        <authorList>
            <person name="Garrison C.E."/>
            <person name="Price K.A."/>
            <person name="Field E.K."/>
        </authorList>
    </citation>
    <scope>NUCLEOTIDE SEQUENCE [LARGE SCALE GENOMIC DNA]</scope>
    <source>
        <strain evidence="3 4">P3</strain>
    </source>
</reference>
<dbReference type="CDD" id="cd16345">
    <property type="entry name" value="LMWP_ArsC"/>
    <property type="match status" value="1"/>
</dbReference>
<dbReference type="PANTHER" id="PTHR43428">
    <property type="entry name" value="ARSENATE REDUCTASE"/>
    <property type="match status" value="1"/>
</dbReference>
<accession>A0A5R9GNI9</accession>
<gene>
    <name evidence="3" type="ORF">FEF65_07195</name>
</gene>
<evidence type="ECO:0000313" key="4">
    <source>
        <dbReference type="Proteomes" id="UP000306585"/>
    </source>
</evidence>
<dbReference type="GO" id="GO:0046685">
    <property type="term" value="P:response to arsenic-containing substance"/>
    <property type="evidence" value="ECO:0007669"/>
    <property type="project" value="UniProtKB-KW"/>
</dbReference>
<proteinExistence type="predicted"/>
<dbReference type="EMBL" id="VBRY01000006">
    <property type="protein sequence ID" value="TLS67218.1"/>
    <property type="molecule type" value="Genomic_DNA"/>
</dbReference>